<evidence type="ECO:0000259" key="4">
    <source>
        <dbReference type="SMART" id="SM00470"/>
    </source>
</evidence>
<dbReference type="SMART" id="SM00470">
    <property type="entry name" value="ParB"/>
    <property type="match status" value="1"/>
</dbReference>
<evidence type="ECO:0000256" key="2">
    <source>
        <dbReference type="ARBA" id="ARBA00006295"/>
    </source>
</evidence>
<dbReference type="GO" id="GO:0007059">
    <property type="term" value="P:chromosome segregation"/>
    <property type="evidence" value="ECO:0007669"/>
    <property type="project" value="TreeGrafter"/>
</dbReference>
<dbReference type="CDD" id="cd16393">
    <property type="entry name" value="SPO0J_N"/>
    <property type="match status" value="1"/>
</dbReference>
<evidence type="ECO:0000313" key="6">
    <source>
        <dbReference type="Proteomes" id="UP000824071"/>
    </source>
</evidence>
<name>A0A9D1IDS7_9FIRM</name>
<dbReference type="Pfam" id="PF17762">
    <property type="entry name" value="HTH_ParB"/>
    <property type="match status" value="1"/>
</dbReference>
<evidence type="ECO:0000313" key="5">
    <source>
        <dbReference type="EMBL" id="HIU35432.1"/>
    </source>
</evidence>
<dbReference type="EMBL" id="DVMW01000021">
    <property type="protein sequence ID" value="HIU35432.1"/>
    <property type="molecule type" value="Genomic_DNA"/>
</dbReference>
<keyword evidence="3" id="KW-0238">DNA-binding</keyword>
<dbReference type="InterPro" id="IPR041468">
    <property type="entry name" value="HTH_ParB/Spo0J"/>
</dbReference>
<dbReference type="NCBIfam" id="TIGR00180">
    <property type="entry name" value="parB_part"/>
    <property type="match status" value="1"/>
</dbReference>
<dbReference type="InterPro" id="IPR003115">
    <property type="entry name" value="ParB_N"/>
</dbReference>
<dbReference type="InterPro" id="IPR050336">
    <property type="entry name" value="Chromosome_partition/occlusion"/>
</dbReference>
<dbReference type="Proteomes" id="UP000824071">
    <property type="component" value="Unassembled WGS sequence"/>
</dbReference>
<dbReference type="PANTHER" id="PTHR33375">
    <property type="entry name" value="CHROMOSOME-PARTITIONING PROTEIN PARB-RELATED"/>
    <property type="match status" value="1"/>
</dbReference>
<dbReference type="SUPFAM" id="SSF110849">
    <property type="entry name" value="ParB/Sulfiredoxin"/>
    <property type="match status" value="1"/>
</dbReference>
<dbReference type="Gene3D" id="1.10.10.2830">
    <property type="match status" value="1"/>
</dbReference>
<dbReference type="Gene3D" id="3.90.1530.30">
    <property type="match status" value="1"/>
</dbReference>
<proteinExistence type="inferred from homology"/>
<comment type="similarity">
    <text evidence="2">Belongs to the ParB family.</text>
</comment>
<reference evidence="5" key="2">
    <citation type="journal article" date="2021" name="PeerJ">
        <title>Extensive microbial diversity within the chicken gut microbiome revealed by metagenomics and culture.</title>
        <authorList>
            <person name="Gilroy R."/>
            <person name="Ravi A."/>
            <person name="Getino M."/>
            <person name="Pursley I."/>
            <person name="Horton D.L."/>
            <person name="Alikhan N.F."/>
            <person name="Baker D."/>
            <person name="Gharbi K."/>
            <person name="Hall N."/>
            <person name="Watson M."/>
            <person name="Adriaenssens E.M."/>
            <person name="Foster-Nyarko E."/>
            <person name="Jarju S."/>
            <person name="Secka A."/>
            <person name="Antonio M."/>
            <person name="Oren A."/>
            <person name="Chaudhuri R.R."/>
            <person name="La Ragione R."/>
            <person name="Hildebrand F."/>
            <person name="Pallen M.J."/>
        </authorList>
    </citation>
    <scope>NUCLEOTIDE SEQUENCE</scope>
    <source>
        <strain evidence="5">ChiGjej1B1-19959</strain>
    </source>
</reference>
<dbReference type="FunFam" id="3.90.1530.30:FF:000001">
    <property type="entry name" value="Chromosome partitioning protein ParB"/>
    <property type="match status" value="1"/>
</dbReference>
<dbReference type="FunFam" id="1.10.10.2830:FF:000001">
    <property type="entry name" value="Chromosome partitioning protein ParB"/>
    <property type="match status" value="1"/>
</dbReference>
<comment type="subcellular location">
    <subcellularLocation>
        <location evidence="1">Cytoplasm</location>
        <location evidence="1">Nucleoid</location>
    </subcellularLocation>
</comment>
<evidence type="ECO:0000256" key="3">
    <source>
        <dbReference type="ARBA" id="ARBA00023125"/>
    </source>
</evidence>
<dbReference type="InterPro" id="IPR004437">
    <property type="entry name" value="ParB/RepB/Spo0J"/>
</dbReference>
<comment type="caution">
    <text evidence="5">The sequence shown here is derived from an EMBL/GenBank/DDBJ whole genome shotgun (WGS) entry which is preliminary data.</text>
</comment>
<organism evidence="5 6">
    <name type="scientific">Candidatus Fimenecus excrementigallinarum</name>
    <dbReference type="NCBI Taxonomy" id="2840816"/>
    <lineage>
        <taxon>Bacteria</taxon>
        <taxon>Bacillati</taxon>
        <taxon>Bacillota</taxon>
        <taxon>Clostridia</taxon>
        <taxon>Candidatus Fimenecus</taxon>
    </lineage>
</organism>
<protein>
    <submittedName>
        <fullName evidence="5">ParB/RepB/Spo0J family partition protein</fullName>
    </submittedName>
</protein>
<reference evidence="5" key="1">
    <citation type="submission" date="2020-10" db="EMBL/GenBank/DDBJ databases">
        <authorList>
            <person name="Gilroy R."/>
        </authorList>
    </citation>
    <scope>NUCLEOTIDE SEQUENCE</scope>
    <source>
        <strain evidence="5">ChiGjej1B1-19959</strain>
    </source>
</reference>
<dbReference type="GO" id="GO:0003677">
    <property type="term" value="F:DNA binding"/>
    <property type="evidence" value="ECO:0007669"/>
    <property type="project" value="UniProtKB-KW"/>
</dbReference>
<dbReference type="AlphaFoldDB" id="A0A9D1IDS7"/>
<dbReference type="GO" id="GO:0005694">
    <property type="term" value="C:chromosome"/>
    <property type="evidence" value="ECO:0007669"/>
    <property type="project" value="TreeGrafter"/>
</dbReference>
<dbReference type="SUPFAM" id="SSF109709">
    <property type="entry name" value="KorB DNA-binding domain-like"/>
    <property type="match status" value="1"/>
</dbReference>
<dbReference type="InterPro" id="IPR036086">
    <property type="entry name" value="ParB/Sulfiredoxin_sf"/>
</dbReference>
<dbReference type="PANTHER" id="PTHR33375:SF8">
    <property type="entry name" value="NUCLEOID OCCLUSION PROTEIN"/>
    <property type="match status" value="1"/>
</dbReference>
<sequence length="275" mass="31164">MKTQKIKSAGQIFLIPQESILPNPNQPRQRFDYDELEGLAQSIRQNGVLQPITVRQTDTGFELVSGERRLRAARLVGLSKIPAVVAEVDNKTSAVFSLIENLQRQDLDCFEEAEALDRLVTDYGMSREELSRKLGKAPSTISNKLRLLRLPEDLRYRLSRGGLTERHARALLLLETDEQRARALGIMLDRRLNVQESERLVEQMLAKTGKNRVHYRGVRDVRVFINTLNHAVDAIRRAGVDADAAKSETSEYIEYVVRIPKLEQLKLPLPGEEAG</sequence>
<feature type="domain" description="ParB-like N-terminal" evidence="4">
    <location>
        <begin position="13"/>
        <end position="102"/>
    </location>
</feature>
<gene>
    <name evidence="5" type="ORF">IAC53_02330</name>
</gene>
<evidence type="ECO:0000256" key="1">
    <source>
        <dbReference type="ARBA" id="ARBA00004453"/>
    </source>
</evidence>
<accession>A0A9D1IDS7</accession>
<dbReference type="GO" id="GO:0009295">
    <property type="term" value="C:nucleoid"/>
    <property type="evidence" value="ECO:0007669"/>
    <property type="project" value="UniProtKB-SubCell"/>
</dbReference>
<dbReference type="Pfam" id="PF02195">
    <property type="entry name" value="ParB_N"/>
    <property type="match status" value="1"/>
</dbReference>
<dbReference type="GO" id="GO:0045881">
    <property type="term" value="P:positive regulation of sporulation resulting in formation of a cellular spore"/>
    <property type="evidence" value="ECO:0007669"/>
    <property type="project" value="TreeGrafter"/>
</dbReference>